<dbReference type="Gene3D" id="3.40.50.300">
    <property type="entry name" value="P-loop containing nucleotide triphosphate hydrolases"/>
    <property type="match status" value="1"/>
</dbReference>
<evidence type="ECO:0000313" key="6">
    <source>
        <dbReference type="Proteomes" id="UP000028545"/>
    </source>
</evidence>
<dbReference type="HOGENOM" id="CLU_000288_34_23_1"/>
<reference evidence="5 6" key="1">
    <citation type="journal article" date="2014" name="Genome Announc.">
        <title>Draft genome sequence of the pathogenic fungus Scedosporium apiospermum.</title>
        <authorList>
            <person name="Vandeputte P."/>
            <person name="Ghamrawi S."/>
            <person name="Rechenmann M."/>
            <person name="Iltis A."/>
            <person name="Giraud S."/>
            <person name="Fleury M."/>
            <person name="Thornton C."/>
            <person name="Delhaes L."/>
            <person name="Meyer W."/>
            <person name="Papon N."/>
            <person name="Bouchara J.P."/>
        </authorList>
    </citation>
    <scope>NUCLEOTIDE SEQUENCE [LARGE SCALE GENOMIC DNA]</scope>
    <source>
        <strain evidence="5 6">IHEM 14462</strain>
    </source>
</reference>
<feature type="region of interest" description="Disordered" evidence="2">
    <location>
        <begin position="649"/>
        <end position="670"/>
    </location>
</feature>
<dbReference type="InterPro" id="IPR027417">
    <property type="entry name" value="P-loop_NTPase"/>
</dbReference>
<name>A0A084G6W8_PSEDA</name>
<dbReference type="OrthoDB" id="1577640at2759"/>
<organism evidence="5 6">
    <name type="scientific">Pseudallescheria apiosperma</name>
    <name type="common">Scedosporium apiospermum</name>
    <dbReference type="NCBI Taxonomy" id="563466"/>
    <lineage>
        <taxon>Eukaryota</taxon>
        <taxon>Fungi</taxon>
        <taxon>Dikarya</taxon>
        <taxon>Ascomycota</taxon>
        <taxon>Pezizomycotina</taxon>
        <taxon>Sordariomycetes</taxon>
        <taxon>Hypocreomycetidae</taxon>
        <taxon>Microascales</taxon>
        <taxon>Microascaceae</taxon>
        <taxon>Scedosporium</taxon>
    </lineage>
</organism>
<dbReference type="PANTHER" id="PTHR10039">
    <property type="entry name" value="AMELOGENIN"/>
    <property type="match status" value="1"/>
</dbReference>
<dbReference type="PANTHER" id="PTHR10039:SF16">
    <property type="entry name" value="GPI INOSITOL-DEACYLASE"/>
    <property type="match status" value="1"/>
</dbReference>
<dbReference type="GeneID" id="27724237"/>
<dbReference type="Pfam" id="PF24883">
    <property type="entry name" value="NPHP3_N"/>
    <property type="match status" value="1"/>
</dbReference>
<dbReference type="Pfam" id="PF22939">
    <property type="entry name" value="WHD_GPIID"/>
    <property type="match status" value="1"/>
</dbReference>
<keyword evidence="1" id="KW-0677">Repeat</keyword>
<keyword evidence="6" id="KW-1185">Reference proteome</keyword>
<dbReference type="KEGG" id="sapo:SAPIO_CDS5165"/>
<dbReference type="SUPFAM" id="SSF52540">
    <property type="entry name" value="P-loop containing nucleoside triphosphate hydrolases"/>
    <property type="match status" value="1"/>
</dbReference>
<dbReference type="Proteomes" id="UP000028545">
    <property type="component" value="Unassembled WGS sequence"/>
</dbReference>
<feature type="domain" description="Nephrocystin 3-like N-terminal" evidence="4">
    <location>
        <begin position="229"/>
        <end position="392"/>
    </location>
</feature>
<dbReference type="RefSeq" id="XP_016642879.1">
    <property type="nucleotide sequence ID" value="XM_016787548.1"/>
</dbReference>
<dbReference type="AlphaFoldDB" id="A0A084G6W8"/>
<dbReference type="InterPro" id="IPR056884">
    <property type="entry name" value="NPHP3-like_N"/>
</dbReference>
<evidence type="ECO:0000256" key="1">
    <source>
        <dbReference type="ARBA" id="ARBA00022737"/>
    </source>
</evidence>
<protein>
    <submittedName>
        <fullName evidence="5">Uncharacterized protein</fullName>
    </submittedName>
</protein>
<evidence type="ECO:0000313" key="5">
    <source>
        <dbReference type="EMBL" id="KEZ43080.1"/>
    </source>
</evidence>
<dbReference type="EMBL" id="JOWA01000097">
    <property type="protein sequence ID" value="KEZ43080.1"/>
    <property type="molecule type" value="Genomic_DNA"/>
</dbReference>
<evidence type="ECO:0000259" key="3">
    <source>
        <dbReference type="Pfam" id="PF22939"/>
    </source>
</evidence>
<accession>A0A084G6W8</accession>
<sequence>MADPLSIAASIAGLTTFVAQVSCLVRRYRSNFKDQASDLESTKKKIEQLRPILDDLDEQFVELECNSSPPLDAAALARVDSLIKGCSEHKDTLEKRFAEIFGNDVTAQVSGSTQRNPAVIRGMDARLAGVRDAFRRFTYPIRREKLMSISEEIDQIFTKASLALQFLMRRHEARVESKIDDVQATVDQMKNLQMRTEDMQKISELRKWLKAPEPSEDYQRLASQAHPSTGSWLINGDAFKSWKADNNSFLWLRGFAGCGKSVICSTCIAHLLDVRDSAPLEVGVAYFFFTFADDAKQDAAAMLRSLALQLSQQMRDYSLLSYLHNECNCRPPTNDKLKGCLKSLIQKYRRVFIAIDALDESPRHTNRDEVLETLSDIRNWLIEDLHVLVTSRDEEDIRYALDFSDHACNMSAYEVIPMQNESVDEDIAHYIHEKLAKTPYLQKLRPFHTQIEEFLSSHSNGVFRWVEFQLLALKSCPRSQHHVSKFLESLPPTLDATYERILADIDETVREDSKRLLSILCCAVEPMDVEELLDALAVDLDPEPGFNELRRLHDEDDLRTICPGMIEVYLEGWESEHRFEGWGVSHCLVRLAHFSVMEYLVSDRIKRHAASDFHINIPKVHGDVARVCLHYLMDPSIIKAIHSAELASSTQDEQSDISSGPFNTETTSYWKSEPPFTSLAENVGIR</sequence>
<dbReference type="InterPro" id="IPR054471">
    <property type="entry name" value="GPIID_WHD"/>
</dbReference>
<comment type="caution">
    <text evidence="5">The sequence shown here is derived from an EMBL/GenBank/DDBJ whole genome shotgun (WGS) entry which is preliminary data.</text>
</comment>
<proteinExistence type="predicted"/>
<evidence type="ECO:0000259" key="4">
    <source>
        <dbReference type="Pfam" id="PF24883"/>
    </source>
</evidence>
<evidence type="ECO:0000256" key="2">
    <source>
        <dbReference type="SAM" id="MobiDB-lite"/>
    </source>
</evidence>
<dbReference type="OMA" id="RWAECQI"/>
<gene>
    <name evidence="5" type="ORF">SAPIO_CDS5165</name>
</gene>
<dbReference type="VEuPathDB" id="FungiDB:SAPIO_CDS5165"/>
<feature type="domain" description="GPI inositol-deacylase winged helix" evidence="3">
    <location>
        <begin position="509"/>
        <end position="615"/>
    </location>
</feature>